<evidence type="ECO:0000313" key="1">
    <source>
        <dbReference type="EMBL" id="MPM86234.1"/>
    </source>
</evidence>
<sequence>MNTANDNVKDILDMNNYRVEKLKQTKKEIKILFDDQKLK</sequence>
<name>A0A645DA64_9ZZZZ</name>
<accession>A0A645DA64</accession>
<dbReference type="AlphaFoldDB" id="A0A645DA64"/>
<gene>
    <name evidence="1" type="ORF">SDC9_133322</name>
</gene>
<reference evidence="1" key="1">
    <citation type="submission" date="2019-08" db="EMBL/GenBank/DDBJ databases">
        <authorList>
            <person name="Kucharzyk K."/>
            <person name="Murdoch R.W."/>
            <person name="Higgins S."/>
            <person name="Loffler F."/>
        </authorList>
    </citation>
    <scope>NUCLEOTIDE SEQUENCE</scope>
</reference>
<protein>
    <submittedName>
        <fullName evidence="1">Uncharacterized protein</fullName>
    </submittedName>
</protein>
<organism evidence="1">
    <name type="scientific">bioreactor metagenome</name>
    <dbReference type="NCBI Taxonomy" id="1076179"/>
    <lineage>
        <taxon>unclassified sequences</taxon>
        <taxon>metagenomes</taxon>
        <taxon>ecological metagenomes</taxon>
    </lineage>
</organism>
<proteinExistence type="predicted"/>
<comment type="caution">
    <text evidence="1">The sequence shown here is derived from an EMBL/GenBank/DDBJ whole genome shotgun (WGS) entry which is preliminary data.</text>
</comment>
<dbReference type="EMBL" id="VSSQ01034332">
    <property type="protein sequence ID" value="MPM86234.1"/>
    <property type="molecule type" value="Genomic_DNA"/>
</dbReference>